<sequence length="289" mass="33320">MYNVVKQIKRSFAVFTALIITVITTRVRAVNFRTCGPEELAQCAKTISDVTDRGLTFVKSKEDLDRACPDLDESLSCIHAYSRLCMNLKQRKHFRKLFHGTGSMVRDLCRNGTYQDEFLSHAPCMQKVADETELCFRRYSEAMTQIQTATNRQKEMEEAAYRNNHHYNRHHNKSDAENVHHYQKAKREAADEGLKSVCCSFQEYVDCSTHSVRRTCGDEAAHFSRGFMDKMASSMIKMHCMDFSADDCRERGFRIRGFHSEGFYYSNSPQVTSHITALSILTMLTLLLR</sequence>
<organism evidence="1 2">
    <name type="scientific">Ignelater luminosus</name>
    <name type="common">Cucubano</name>
    <name type="synonym">Pyrophorus luminosus</name>
    <dbReference type="NCBI Taxonomy" id="2038154"/>
    <lineage>
        <taxon>Eukaryota</taxon>
        <taxon>Metazoa</taxon>
        <taxon>Ecdysozoa</taxon>
        <taxon>Arthropoda</taxon>
        <taxon>Hexapoda</taxon>
        <taxon>Insecta</taxon>
        <taxon>Pterygota</taxon>
        <taxon>Neoptera</taxon>
        <taxon>Endopterygota</taxon>
        <taxon>Coleoptera</taxon>
        <taxon>Polyphaga</taxon>
        <taxon>Elateriformia</taxon>
        <taxon>Elateroidea</taxon>
        <taxon>Elateridae</taxon>
        <taxon>Agrypninae</taxon>
        <taxon>Pyrophorini</taxon>
        <taxon>Ignelater</taxon>
    </lineage>
</organism>
<dbReference type="AlphaFoldDB" id="A0A8K0D0B5"/>
<keyword evidence="2" id="KW-1185">Reference proteome</keyword>
<dbReference type="PANTHER" id="PTHR33964:SF1">
    <property type="entry name" value="RE45066P"/>
    <property type="match status" value="1"/>
</dbReference>
<name>A0A8K0D0B5_IGNLU</name>
<reference evidence="1" key="1">
    <citation type="submission" date="2019-08" db="EMBL/GenBank/DDBJ databases">
        <title>The genome of the North American firefly Photinus pyralis.</title>
        <authorList>
            <consortium name="Photinus pyralis genome working group"/>
            <person name="Fallon T.R."/>
            <person name="Sander Lower S.E."/>
            <person name="Weng J.-K."/>
        </authorList>
    </citation>
    <scope>NUCLEOTIDE SEQUENCE</scope>
    <source>
        <strain evidence="1">TRF0915ILg1</strain>
        <tissue evidence="1">Whole body</tissue>
    </source>
</reference>
<evidence type="ECO:0000313" key="1">
    <source>
        <dbReference type="EMBL" id="KAF2895669.1"/>
    </source>
</evidence>
<dbReference type="OrthoDB" id="10051804at2759"/>
<dbReference type="Proteomes" id="UP000801492">
    <property type="component" value="Unassembled WGS sequence"/>
</dbReference>
<dbReference type="EMBL" id="VTPC01005736">
    <property type="protein sequence ID" value="KAF2895669.1"/>
    <property type="molecule type" value="Genomic_DNA"/>
</dbReference>
<evidence type="ECO:0000313" key="2">
    <source>
        <dbReference type="Proteomes" id="UP000801492"/>
    </source>
</evidence>
<gene>
    <name evidence="1" type="ORF">ILUMI_10528</name>
</gene>
<dbReference type="PANTHER" id="PTHR33964">
    <property type="entry name" value="RE45066P-RELATED"/>
    <property type="match status" value="1"/>
</dbReference>
<accession>A0A8K0D0B5</accession>
<proteinExistence type="predicted"/>
<protein>
    <submittedName>
        <fullName evidence="1">Uncharacterized protein</fullName>
    </submittedName>
</protein>
<comment type="caution">
    <text evidence="1">The sequence shown here is derived from an EMBL/GenBank/DDBJ whole genome shotgun (WGS) entry which is preliminary data.</text>
</comment>